<organism evidence="1">
    <name type="scientific">Brassica oleracea</name>
    <name type="common">Wild cabbage</name>
    <dbReference type="NCBI Taxonomy" id="3712"/>
    <lineage>
        <taxon>Eukaryota</taxon>
        <taxon>Viridiplantae</taxon>
        <taxon>Streptophyta</taxon>
        <taxon>Embryophyta</taxon>
        <taxon>Tracheophyta</taxon>
        <taxon>Spermatophyta</taxon>
        <taxon>Magnoliopsida</taxon>
        <taxon>eudicotyledons</taxon>
        <taxon>Gunneridae</taxon>
        <taxon>Pentapetalae</taxon>
        <taxon>rosids</taxon>
        <taxon>malvids</taxon>
        <taxon>Brassicales</taxon>
        <taxon>Brassicaceae</taxon>
        <taxon>Brassiceae</taxon>
        <taxon>Brassica</taxon>
    </lineage>
</organism>
<accession>A0A3P6DM69</accession>
<dbReference type="EMBL" id="LR031875">
    <property type="protein sequence ID" value="VDD32467.1"/>
    <property type="molecule type" value="Genomic_DNA"/>
</dbReference>
<protein>
    <submittedName>
        <fullName evidence="1">Uncharacterized protein</fullName>
    </submittedName>
</protein>
<name>A0A3P6DM69_BRAOL</name>
<gene>
    <name evidence="1" type="ORF">BOLC9T57790H</name>
</gene>
<proteinExistence type="predicted"/>
<sequence length="74" mass="8222">MLQDSLMFSIPMCSPEVKVTVKCSSISGSIPPRIFTLTPSFGTLSTSSFLWMESRSGCSRTTRLTVWLTRRASQ</sequence>
<reference evidence="1" key="1">
    <citation type="submission" date="2018-11" db="EMBL/GenBank/DDBJ databases">
        <authorList>
            <consortium name="Genoscope - CEA"/>
            <person name="William W."/>
        </authorList>
    </citation>
    <scope>NUCLEOTIDE SEQUENCE</scope>
</reference>
<evidence type="ECO:0000313" key="1">
    <source>
        <dbReference type="EMBL" id="VDD32467.1"/>
    </source>
</evidence>
<dbReference type="AlphaFoldDB" id="A0A3P6DM69"/>